<protein>
    <submittedName>
        <fullName evidence="1">Uncharacterized protein</fullName>
    </submittedName>
</protein>
<proteinExistence type="predicted"/>
<dbReference type="Proteomes" id="UP000821845">
    <property type="component" value="Chromosome 8"/>
</dbReference>
<comment type="caution">
    <text evidence="1">The sequence shown here is derived from an EMBL/GenBank/DDBJ whole genome shotgun (WGS) entry which is preliminary data.</text>
</comment>
<evidence type="ECO:0000313" key="1">
    <source>
        <dbReference type="EMBL" id="KAH6923791.1"/>
    </source>
</evidence>
<accession>A0ACB7RMA4</accession>
<reference evidence="1" key="1">
    <citation type="submission" date="2020-05" db="EMBL/GenBank/DDBJ databases">
        <title>Large-scale comparative analyses of tick genomes elucidate their genetic diversity and vector capacities.</title>
        <authorList>
            <person name="Jia N."/>
            <person name="Wang J."/>
            <person name="Shi W."/>
            <person name="Du L."/>
            <person name="Sun Y."/>
            <person name="Zhan W."/>
            <person name="Jiang J."/>
            <person name="Wang Q."/>
            <person name="Zhang B."/>
            <person name="Ji P."/>
            <person name="Sakyi L.B."/>
            <person name="Cui X."/>
            <person name="Yuan T."/>
            <person name="Jiang B."/>
            <person name="Yang W."/>
            <person name="Lam T.T.-Y."/>
            <person name="Chang Q."/>
            <person name="Ding S."/>
            <person name="Wang X."/>
            <person name="Zhu J."/>
            <person name="Ruan X."/>
            <person name="Zhao L."/>
            <person name="Wei J."/>
            <person name="Que T."/>
            <person name="Du C."/>
            <person name="Cheng J."/>
            <person name="Dai P."/>
            <person name="Han X."/>
            <person name="Huang E."/>
            <person name="Gao Y."/>
            <person name="Liu J."/>
            <person name="Shao H."/>
            <person name="Ye R."/>
            <person name="Li L."/>
            <person name="Wei W."/>
            <person name="Wang X."/>
            <person name="Wang C."/>
            <person name="Yang T."/>
            <person name="Huo Q."/>
            <person name="Li W."/>
            <person name="Guo W."/>
            <person name="Chen H."/>
            <person name="Zhou L."/>
            <person name="Ni X."/>
            <person name="Tian J."/>
            <person name="Zhou Y."/>
            <person name="Sheng Y."/>
            <person name="Liu T."/>
            <person name="Pan Y."/>
            <person name="Xia L."/>
            <person name="Li J."/>
            <person name="Zhao F."/>
            <person name="Cao W."/>
        </authorList>
    </citation>
    <scope>NUCLEOTIDE SEQUENCE</scope>
    <source>
        <strain evidence="1">Hyas-2018</strain>
    </source>
</reference>
<gene>
    <name evidence="1" type="ORF">HPB50_006928</name>
</gene>
<organism evidence="1 2">
    <name type="scientific">Hyalomma asiaticum</name>
    <name type="common">Tick</name>
    <dbReference type="NCBI Taxonomy" id="266040"/>
    <lineage>
        <taxon>Eukaryota</taxon>
        <taxon>Metazoa</taxon>
        <taxon>Ecdysozoa</taxon>
        <taxon>Arthropoda</taxon>
        <taxon>Chelicerata</taxon>
        <taxon>Arachnida</taxon>
        <taxon>Acari</taxon>
        <taxon>Parasitiformes</taxon>
        <taxon>Ixodida</taxon>
        <taxon>Ixodoidea</taxon>
        <taxon>Ixodidae</taxon>
        <taxon>Hyalomminae</taxon>
        <taxon>Hyalomma</taxon>
    </lineage>
</organism>
<name>A0ACB7RMA4_HYAAI</name>
<sequence length="251" mass="27614">MSYTSSARAAREDRFSSNAIVKTILTMGGKKMKLERREGLALLGARVSSLTTLRSYEGRRSPSSVEDTSICNHRRSEIAMRSRIAFIDVSHGVWRSGADRTLQASRATFAQTQEENATARLCSAPDEDSNTRWLRATYTSFCGCALLQSYTLDEYAPHCDLFTVMALDCTRGNCLRLHAAPVFQSMVFAIAVICAALPATIPAITHAPPTRVEPCPGRISDALPYDKITALGLLSAPPDMDRRNHLLIIIF</sequence>
<keyword evidence="2" id="KW-1185">Reference proteome</keyword>
<dbReference type="EMBL" id="CM023488">
    <property type="protein sequence ID" value="KAH6923791.1"/>
    <property type="molecule type" value="Genomic_DNA"/>
</dbReference>
<evidence type="ECO:0000313" key="2">
    <source>
        <dbReference type="Proteomes" id="UP000821845"/>
    </source>
</evidence>